<feature type="transmembrane region" description="Helical" evidence="15">
    <location>
        <begin position="320"/>
        <end position="341"/>
    </location>
</feature>
<dbReference type="Pfam" id="PF08488">
    <property type="entry name" value="WAK"/>
    <property type="match status" value="1"/>
</dbReference>
<protein>
    <recommendedName>
        <fullName evidence="16">Protein kinase domain-containing protein</fullName>
    </recommendedName>
</protein>
<dbReference type="GO" id="GO:0004674">
    <property type="term" value="F:protein serine/threonine kinase activity"/>
    <property type="evidence" value="ECO:0007669"/>
    <property type="project" value="UniProtKB-KW"/>
</dbReference>
<dbReference type="CDD" id="cd14066">
    <property type="entry name" value="STKc_IRAK"/>
    <property type="match status" value="1"/>
</dbReference>
<evidence type="ECO:0000256" key="8">
    <source>
        <dbReference type="ARBA" id="ARBA00022840"/>
    </source>
</evidence>
<dbReference type="Proteomes" id="UP000315295">
    <property type="component" value="Unassembled WGS sequence"/>
</dbReference>
<evidence type="ECO:0000256" key="3">
    <source>
        <dbReference type="ARBA" id="ARBA00022679"/>
    </source>
</evidence>
<evidence type="ECO:0000256" key="11">
    <source>
        <dbReference type="ARBA" id="ARBA00023157"/>
    </source>
</evidence>
<keyword evidence="2" id="KW-0723">Serine/threonine-protein kinase</keyword>
<dbReference type="GO" id="GO:0005886">
    <property type="term" value="C:plasma membrane"/>
    <property type="evidence" value="ECO:0007669"/>
    <property type="project" value="TreeGrafter"/>
</dbReference>
<dbReference type="InterPro" id="IPR001245">
    <property type="entry name" value="Ser-Thr/Tyr_kinase_cat_dom"/>
</dbReference>
<dbReference type="Gene3D" id="2.10.25.10">
    <property type="entry name" value="Laminin"/>
    <property type="match status" value="1"/>
</dbReference>
<dbReference type="EMBL" id="VIEB01000693">
    <property type="protein sequence ID" value="TQD83114.1"/>
    <property type="molecule type" value="Genomic_DNA"/>
</dbReference>
<keyword evidence="10 15" id="KW-0472">Membrane</keyword>
<evidence type="ECO:0000256" key="2">
    <source>
        <dbReference type="ARBA" id="ARBA00022527"/>
    </source>
</evidence>
<evidence type="ECO:0000256" key="7">
    <source>
        <dbReference type="ARBA" id="ARBA00022777"/>
    </source>
</evidence>
<dbReference type="InterPro" id="IPR018097">
    <property type="entry name" value="EGF_Ca-bd_CS"/>
</dbReference>
<dbReference type="InterPro" id="IPR025287">
    <property type="entry name" value="WAK_GUB"/>
</dbReference>
<keyword evidence="9 15" id="KW-1133">Transmembrane helix</keyword>
<dbReference type="CDD" id="cd00054">
    <property type="entry name" value="EGF_CA"/>
    <property type="match status" value="1"/>
</dbReference>
<comment type="catalytic activity">
    <reaction evidence="13">
        <text>L-seryl-[protein] + ATP = O-phospho-L-seryl-[protein] + ADP + H(+)</text>
        <dbReference type="Rhea" id="RHEA:17989"/>
        <dbReference type="Rhea" id="RHEA-COMP:9863"/>
        <dbReference type="Rhea" id="RHEA-COMP:11604"/>
        <dbReference type="ChEBI" id="CHEBI:15378"/>
        <dbReference type="ChEBI" id="CHEBI:29999"/>
        <dbReference type="ChEBI" id="CHEBI:30616"/>
        <dbReference type="ChEBI" id="CHEBI:83421"/>
        <dbReference type="ChEBI" id="CHEBI:456216"/>
    </reaction>
</comment>
<keyword evidence="3" id="KW-0808">Transferase</keyword>
<keyword evidence="4 15" id="KW-0812">Transmembrane</keyword>
<dbReference type="Gene3D" id="1.10.510.10">
    <property type="entry name" value="Transferase(Phosphotransferase) domain 1"/>
    <property type="match status" value="1"/>
</dbReference>
<feature type="transmembrane region" description="Helical" evidence="15">
    <location>
        <begin position="7"/>
        <end position="29"/>
    </location>
</feature>
<comment type="catalytic activity">
    <reaction evidence="14">
        <text>L-threonyl-[protein] + ATP = O-phospho-L-threonyl-[protein] + ADP + H(+)</text>
        <dbReference type="Rhea" id="RHEA:46608"/>
        <dbReference type="Rhea" id="RHEA-COMP:11060"/>
        <dbReference type="Rhea" id="RHEA-COMP:11605"/>
        <dbReference type="ChEBI" id="CHEBI:15378"/>
        <dbReference type="ChEBI" id="CHEBI:30013"/>
        <dbReference type="ChEBI" id="CHEBI:30616"/>
        <dbReference type="ChEBI" id="CHEBI:61977"/>
        <dbReference type="ChEBI" id="CHEBI:456216"/>
    </reaction>
</comment>
<gene>
    <name evidence="17" type="ORF">C1H46_031345</name>
</gene>
<feature type="domain" description="Protein kinase" evidence="16">
    <location>
        <begin position="395"/>
        <end position="668"/>
    </location>
</feature>
<comment type="subcellular location">
    <subcellularLocation>
        <location evidence="1">Membrane</location>
        <topology evidence="1">Single-pass type I membrane protein</topology>
    </subcellularLocation>
</comment>
<dbReference type="PROSITE" id="PS01187">
    <property type="entry name" value="EGF_CA"/>
    <property type="match status" value="1"/>
</dbReference>
<dbReference type="SMART" id="SM00220">
    <property type="entry name" value="S_TKc"/>
    <property type="match status" value="1"/>
</dbReference>
<dbReference type="PANTHER" id="PTHR27005:SF280">
    <property type="entry name" value="WALL-ASSOCIATED RECEPTOR KINASE-LIKE 8"/>
    <property type="match status" value="1"/>
</dbReference>
<evidence type="ECO:0000256" key="6">
    <source>
        <dbReference type="ARBA" id="ARBA00022741"/>
    </source>
</evidence>
<evidence type="ECO:0000313" key="18">
    <source>
        <dbReference type="Proteomes" id="UP000315295"/>
    </source>
</evidence>
<keyword evidence="12" id="KW-0325">Glycoprotein</keyword>
<dbReference type="InterPro" id="IPR008271">
    <property type="entry name" value="Ser/Thr_kinase_AS"/>
</dbReference>
<keyword evidence="11" id="KW-1015">Disulfide bond</keyword>
<name>A0A540L9F3_MALBA</name>
<dbReference type="InterPro" id="IPR011009">
    <property type="entry name" value="Kinase-like_dom_sf"/>
</dbReference>
<evidence type="ECO:0000256" key="4">
    <source>
        <dbReference type="ARBA" id="ARBA00022692"/>
    </source>
</evidence>
<accession>A0A540L9F3</accession>
<evidence type="ECO:0000256" key="13">
    <source>
        <dbReference type="ARBA" id="ARBA00047558"/>
    </source>
</evidence>
<evidence type="ECO:0000256" key="10">
    <source>
        <dbReference type="ARBA" id="ARBA00023136"/>
    </source>
</evidence>
<reference evidence="17 18" key="1">
    <citation type="journal article" date="2019" name="G3 (Bethesda)">
        <title>Sequencing of a Wild Apple (Malus baccata) Genome Unravels the Differences Between Cultivated and Wild Apple Species Regarding Disease Resistance and Cold Tolerance.</title>
        <authorList>
            <person name="Chen X."/>
        </authorList>
    </citation>
    <scope>NUCLEOTIDE SEQUENCE [LARGE SCALE GENOMIC DNA]</scope>
    <source>
        <strain evidence="18">cv. Shandingzi</strain>
        <tissue evidence="17">Leaves</tissue>
    </source>
</reference>
<keyword evidence="7" id="KW-0418">Kinase</keyword>
<keyword evidence="18" id="KW-1185">Reference proteome</keyword>
<organism evidence="17 18">
    <name type="scientific">Malus baccata</name>
    <name type="common">Siberian crab apple</name>
    <name type="synonym">Pyrus baccata</name>
    <dbReference type="NCBI Taxonomy" id="106549"/>
    <lineage>
        <taxon>Eukaryota</taxon>
        <taxon>Viridiplantae</taxon>
        <taxon>Streptophyta</taxon>
        <taxon>Embryophyta</taxon>
        <taxon>Tracheophyta</taxon>
        <taxon>Spermatophyta</taxon>
        <taxon>Magnoliopsida</taxon>
        <taxon>eudicotyledons</taxon>
        <taxon>Gunneridae</taxon>
        <taxon>Pentapetalae</taxon>
        <taxon>rosids</taxon>
        <taxon>fabids</taxon>
        <taxon>Rosales</taxon>
        <taxon>Rosaceae</taxon>
        <taxon>Amygdaloideae</taxon>
        <taxon>Maleae</taxon>
        <taxon>Malus</taxon>
    </lineage>
</organism>
<dbReference type="InterPro" id="IPR045274">
    <property type="entry name" value="WAK-like"/>
</dbReference>
<evidence type="ECO:0000313" key="17">
    <source>
        <dbReference type="EMBL" id="TQD83114.1"/>
    </source>
</evidence>
<dbReference type="FunFam" id="1.10.510.10:FF:000084">
    <property type="entry name" value="Wall-associated receptor kinase 2"/>
    <property type="match status" value="1"/>
</dbReference>
<dbReference type="GO" id="GO:0005524">
    <property type="term" value="F:ATP binding"/>
    <property type="evidence" value="ECO:0007669"/>
    <property type="project" value="UniProtKB-KW"/>
</dbReference>
<dbReference type="FunFam" id="3.30.200.20:FF:000043">
    <property type="entry name" value="Wall-associated receptor kinase 2"/>
    <property type="match status" value="1"/>
</dbReference>
<dbReference type="AlphaFoldDB" id="A0A540L9F3"/>
<dbReference type="Gene3D" id="3.30.200.20">
    <property type="entry name" value="Phosphorylase Kinase, domain 1"/>
    <property type="match status" value="1"/>
</dbReference>
<dbReference type="GO" id="GO:0005509">
    <property type="term" value="F:calcium ion binding"/>
    <property type="evidence" value="ECO:0007669"/>
    <property type="project" value="InterPro"/>
</dbReference>
<dbReference type="GO" id="GO:0007166">
    <property type="term" value="P:cell surface receptor signaling pathway"/>
    <property type="evidence" value="ECO:0007669"/>
    <property type="project" value="InterPro"/>
</dbReference>
<evidence type="ECO:0000256" key="5">
    <source>
        <dbReference type="ARBA" id="ARBA00022729"/>
    </source>
</evidence>
<dbReference type="Pfam" id="PF13947">
    <property type="entry name" value="GUB_WAK_bind"/>
    <property type="match status" value="1"/>
</dbReference>
<evidence type="ECO:0000259" key="16">
    <source>
        <dbReference type="PROSITE" id="PS50011"/>
    </source>
</evidence>
<evidence type="ECO:0000256" key="9">
    <source>
        <dbReference type="ARBA" id="ARBA00022989"/>
    </source>
</evidence>
<evidence type="ECO:0000256" key="1">
    <source>
        <dbReference type="ARBA" id="ARBA00004479"/>
    </source>
</evidence>
<dbReference type="InterPro" id="IPR013695">
    <property type="entry name" value="WAK"/>
</dbReference>
<dbReference type="Pfam" id="PF07714">
    <property type="entry name" value="PK_Tyr_Ser-Thr"/>
    <property type="match status" value="1"/>
</dbReference>
<comment type="caution">
    <text evidence="17">The sequence shown here is derived from an EMBL/GenBank/DDBJ whole genome shotgun (WGS) entry which is preliminary data.</text>
</comment>
<evidence type="ECO:0000256" key="12">
    <source>
        <dbReference type="ARBA" id="ARBA00023180"/>
    </source>
</evidence>
<keyword evidence="8" id="KW-0067">ATP-binding</keyword>
<dbReference type="InterPro" id="IPR000719">
    <property type="entry name" value="Prot_kinase_dom"/>
</dbReference>
<evidence type="ECO:0000256" key="15">
    <source>
        <dbReference type="SAM" id="Phobius"/>
    </source>
</evidence>
<keyword evidence="5" id="KW-0732">Signal</keyword>
<sequence>MDTVGRFLLHITFFLWSMTAVEIAATLIAPVSMPGCPSYCGQVNQIPYPFGIGTGCYLDDWFQIICDNSTSPPKPFLNSTGLEVLEINIEGTLKVASPVTFSNCSHKPSGRQTANLEGSPFVFSQKNRFTSMSCGGIGLMTSLSGSTIGGCLSICDDTSNALRNNSCSGLNCCQTTIPSSLSAFRTSFGKITNAERAKLCKYAFLVDQDWFTSDSTNISDIGHMDNVPIVLEWKFFSNTTFNINGTTNSTDIDKNMDCSGDNCFCSMGFQGNPYLLHGCEDIDECEDPVHFNRCIPGICINYPGRYQCVFPDPRQSRVKLAIIVPISVLGLLFLLVGAWWLRKVIKKRKNIKRKEKFFKQNGGLLLKQQLSSGEVNVEKIKLFNSKELEKATDNFSADRILGQGGQGTVYKGMLADGRIVAVKKSKIVAGGEVGQFINEIVILSQISHRNVVKLLGCCLETEVPLLVYEFILNGTLSQYIHHQNEEFPLTWEMRLRVSIEVAGALSYLHSAASFPIYHRDIKSSNILLDEKYRAKVADFGTSRSVAIDQTHLTTRVHGTFGYLDPEYFQSSKFTEKSDVYSFGVVLAELLTGEKPVSVLSSQESRSLATYFLLSMEENRLFDILHARVMKEAGKDEIMAVANLAQRCLNLNGKKRPTMKEVAAELEAIQLSVKFSNVQQKFAEVHYVRSEITEPWDVVSISTASCMDSGTGSSLDVQPLLSFKSF</sequence>
<evidence type="ECO:0000256" key="14">
    <source>
        <dbReference type="ARBA" id="ARBA00047951"/>
    </source>
</evidence>
<dbReference type="SUPFAM" id="SSF56112">
    <property type="entry name" value="Protein kinase-like (PK-like)"/>
    <property type="match status" value="1"/>
</dbReference>
<keyword evidence="6" id="KW-0547">Nucleotide-binding</keyword>
<dbReference type="PANTHER" id="PTHR27005">
    <property type="entry name" value="WALL-ASSOCIATED RECEPTOR KINASE-LIKE 21"/>
    <property type="match status" value="1"/>
</dbReference>
<dbReference type="STRING" id="106549.A0A540L9F3"/>
<dbReference type="PROSITE" id="PS50011">
    <property type="entry name" value="PROTEIN_KINASE_DOM"/>
    <property type="match status" value="1"/>
</dbReference>
<dbReference type="PROSITE" id="PS00108">
    <property type="entry name" value="PROTEIN_KINASE_ST"/>
    <property type="match status" value="1"/>
</dbReference>
<proteinExistence type="predicted"/>